<evidence type="ECO:0000256" key="1">
    <source>
        <dbReference type="ARBA" id="ARBA00006834"/>
    </source>
</evidence>
<dbReference type="PANTHER" id="PTHR12322">
    <property type="entry name" value="DOUBLESEX AND MAB-3 RELATED TRANSCRIPTION FACTOR DMRT"/>
    <property type="match status" value="1"/>
</dbReference>
<dbReference type="GO" id="GO:0000978">
    <property type="term" value="F:RNA polymerase II cis-regulatory region sequence-specific DNA binding"/>
    <property type="evidence" value="ECO:0007669"/>
    <property type="project" value="TreeGrafter"/>
</dbReference>
<organism evidence="9 10">
    <name type="scientific">Pundamilia nyererei</name>
    <dbReference type="NCBI Taxonomy" id="303518"/>
    <lineage>
        <taxon>Eukaryota</taxon>
        <taxon>Metazoa</taxon>
        <taxon>Chordata</taxon>
        <taxon>Craniata</taxon>
        <taxon>Vertebrata</taxon>
        <taxon>Euteleostomi</taxon>
        <taxon>Actinopterygii</taxon>
        <taxon>Neopterygii</taxon>
        <taxon>Teleostei</taxon>
        <taxon>Neoteleostei</taxon>
        <taxon>Acanthomorphata</taxon>
        <taxon>Ovalentaria</taxon>
        <taxon>Cichlomorphae</taxon>
        <taxon>Cichliformes</taxon>
        <taxon>Cichlidae</taxon>
        <taxon>African cichlids</taxon>
        <taxon>Pseudocrenilabrinae</taxon>
        <taxon>Haplochromini</taxon>
        <taxon>Pundamilia</taxon>
    </lineage>
</organism>
<dbReference type="GeneID" id="102197876"/>
<reference evidence="10" key="1">
    <citation type="submission" date="2025-08" db="UniProtKB">
        <authorList>
            <consortium name="RefSeq"/>
        </authorList>
    </citation>
    <scope>IDENTIFICATION</scope>
</reference>
<dbReference type="GO" id="GO:0007548">
    <property type="term" value="P:sex differentiation"/>
    <property type="evidence" value="ECO:0007669"/>
    <property type="project" value="TreeGrafter"/>
</dbReference>
<feature type="DNA-binding region" description="DM" evidence="6">
    <location>
        <begin position="21"/>
        <end position="68"/>
    </location>
</feature>
<dbReference type="InterPro" id="IPR036407">
    <property type="entry name" value="DM_DNA-bd_sf"/>
</dbReference>
<evidence type="ECO:0000313" key="9">
    <source>
        <dbReference type="Proteomes" id="UP000695023"/>
    </source>
</evidence>
<protein>
    <submittedName>
        <fullName evidence="10">Doublesex- and mab-3-related transcription factor B1-like</fullName>
    </submittedName>
</protein>
<dbReference type="SMART" id="SM00301">
    <property type="entry name" value="DM"/>
    <property type="match status" value="1"/>
</dbReference>
<evidence type="ECO:0000256" key="2">
    <source>
        <dbReference type="ARBA" id="ARBA00022723"/>
    </source>
</evidence>
<sequence length="256" mass="28026">MSMSLPKDSAGTNDYAGKPKCARCRHHGIIVPKKGHTKICPFLKCQCWKCYLITERTKIAALQREMKRAMKETRPGARRVNAQGDKAFGTSNPDGGAPSTSEPMCPPPGGSPEKGSPAYPWSRPEAGGQPESGCRDSRDVLPSAGDSPFFSEFRQMARLPLVHFPVSMPGYHASSYPSPPHQFLPKMWLPPVHVGYLYPPPLQPGPPAACRGAFFTHQSLPETFKEELMSRQHPPPPAPRATEQEAAQQVDEGNES</sequence>
<evidence type="ECO:0000256" key="6">
    <source>
        <dbReference type="PROSITE-ProRule" id="PRU00070"/>
    </source>
</evidence>
<keyword evidence="2 6" id="KW-0479">Metal-binding</keyword>
<evidence type="ECO:0000256" key="5">
    <source>
        <dbReference type="ARBA" id="ARBA00023242"/>
    </source>
</evidence>
<keyword evidence="4 6" id="KW-0238">DNA-binding</keyword>
<dbReference type="AlphaFoldDB" id="A0A9Y3RQ05"/>
<accession>A0A9Y3RQ05</accession>
<feature type="domain" description="DM" evidence="8">
    <location>
        <begin position="21"/>
        <end position="68"/>
    </location>
</feature>
<proteinExistence type="inferred from homology"/>
<evidence type="ECO:0000256" key="7">
    <source>
        <dbReference type="SAM" id="MobiDB-lite"/>
    </source>
</evidence>
<dbReference type="InterPro" id="IPR001275">
    <property type="entry name" value="DM_DNA-bd"/>
</dbReference>
<dbReference type="GO" id="GO:0005634">
    <property type="term" value="C:nucleus"/>
    <property type="evidence" value="ECO:0007669"/>
    <property type="project" value="UniProtKB-SubCell"/>
</dbReference>
<keyword evidence="3 6" id="KW-0862">Zinc</keyword>
<keyword evidence="9" id="KW-1185">Reference proteome</keyword>
<dbReference type="SUPFAM" id="SSF82927">
    <property type="entry name" value="Cysteine-rich DNA binding domain, (DM domain)"/>
    <property type="match status" value="1"/>
</dbReference>
<feature type="region of interest" description="Disordered" evidence="7">
    <location>
        <begin position="70"/>
        <end position="141"/>
    </location>
</feature>
<evidence type="ECO:0000259" key="8">
    <source>
        <dbReference type="PROSITE" id="PS50809"/>
    </source>
</evidence>
<feature type="compositionally biased region" description="Polar residues" evidence="7">
    <location>
        <begin position="89"/>
        <end position="102"/>
    </location>
</feature>
<dbReference type="Proteomes" id="UP000695023">
    <property type="component" value="Unplaced"/>
</dbReference>
<feature type="region of interest" description="Disordered" evidence="7">
    <location>
        <begin position="221"/>
        <end position="256"/>
    </location>
</feature>
<evidence type="ECO:0000313" key="10">
    <source>
        <dbReference type="RefSeq" id="XP_005739831.1"/>
    </source>
</evidence>
<dbReference type="PROSITE" id="PS40000">
    <property type="entry name" value="DM_1"/>
    <property type="match status" value="1"/>
</dbReference>
<dbReference type="PROSITE" id="PS50809">
    <property type="entry name" value="DM_2"/>
    <property type="match status" value="1"/>
</dbReference>
<evidence type="ECO:0000256" key="3">
    <source>
        <dbReference type="ARBA" id="ARBA00022833"/>
    </source>
</evidence>
<comment type="subcellular location">
    <subcellularLocation>
        <location evidence="6">Nucleus</location>
    </subcellularLocation>
</comment>
<evidence type="ECO:0000256" key="4">
    <source>
        <dbReference type="ARBA" id="ARBA00023125"/>
    </source>
</evidence>
<keyword evidence="5 6" id="KW-0539">Nucleus</keyword>
<dbReference type="GO" id="GO:0046872">
    <property type="term" value="F:metal ion binding"/>
    <property type="evidence" value="ECO:0007669"/>
    <property type="project" value="UniProtKB-KW"/>
</dbReference>
<dbReference type="GO" id="GO:0000981">
    <property type="term" value="F:DNA-binding transcription factor activity, RNA polymerase II-specific"/>
    <property type="evidence" value="ECO:0007669"/>
    <property type="project" value="TreeGrafter"/>
</dbReference>
<dbReference type="PANTHER" id="PTHR12322:SF115">
    <property type="entry name" value="PROTEIN CBR-MAB-23"/>
    <property type="match status" value="1"/>
</dbReference>
<comment type="similarity">
    <text evidence="1">Belongs to the DMRT family.</text>
</comment>
<name>A0A9Y3RQ05_9CICH</name>
<dbReference type="InterPro" id="IPR026607">
    <property type="entry name" value="DMRT"/>
</dbReference>
<dbReference type="RefSeq" id="XP_005739831.1">
    <property type="nucleotide sequence ID" value="XM_005739774.2"/>
</dbReference>
<gene>
    <name evidence="10" type="primary">LOC102197876</name>
</gene>
<dbReference type="Pfam" id="PF00751">
    <property type="entry name" value="DM"/>
    <property type="match status" value="1"/>
</dbReference>
<dbReference type="Gene3D" id="4.10.1040.10">
    <property type="entry name" value="DM DNA-binding domain"/>
    <property type="match status" value="1"/>
</dbReference>